<dbReference type="Proteomes" id="UP000632118">
    <property type="component" value="Unassembled WGS sequence"/>
</dbReference>
<dbReference type="SUPFAM" id="SSF50677">
    <property type="entry name" value="ValRS/IleRS/LeuRS editing domain"/>
    <property type="match status" value="1"/>
</dbReference>
<dbReference type="GO" id="GO:0002161">
    <property type="term" value="F:aminoacyl-tRNA deacylase activity"/>
    <property type="evidence" value="ECO:0007669"/>
    <property type="project" value="InterPro"/>
</dbReference>
<dbReference type="InterPro" id="IPR009008">
    <property type="entry name" value="Val/Leu/Ile-tRNA-synth_edit"/>
</dbReference>
<evidence type="ECO:0000256" key="7">
    <source>
        <dbReference type="ARBA" id="ARBA00029936"/>
    </source>
</evidence>
<dbReference type="PANTHER" id="PTHR11946:SF71">
    <property type="entry name" value="VALINE--TRNA LIGASE, MITOCHONDRIAL"/>
    <property type="match status" value="1"/>
</dbReference>
<dbReference type="PANTHER" id="PTHR11946">
    <property type="entry name" value="VALYL-TRNA SYNTHETASES"/>
    <property type="match status" value="1"/>
</dbReference>
<keyword evidence="5" id="KW-0648">Protein biosynthesis</keyword>
<dbReference type="GO" id="GO:0005524">
    <property type="term" value="F:ATP binding"/>
    <property type="evidence" value="ECO:0007669"/>
    <property type="project" value="UniProtKB-KW"/>
</dbReference>
<dbReference type="Gene3D" id="3.90.740.10">
    <property type="entry name" value="Valyl/Leucyl/Isoleucyl-tRNA synthetase, editing domain"/>
    <property type="match status" value="1"/>
</dbReference>
<sequence length="107" mass="11195">RVAGGVTARPLVPAGAVKVTPGHSPPDLALARAHGLPLLSVIGDDGTMCPPGGGWLQGIHRFVAREKVVAALAERGLYRGTQDHAMTLPMCRYRCPLRVTLLGHVSG</sequence>
<keyword evidence="6" id="KW-0030">Aminoacyl-tRNA synthetase</keyword>
<dbReference type="EC" id="6.1.1.9" evidence="1"/>
<proteinExistence type="predicted"/>
<dbReference type="OrthoDB" id="629407at2759"/>
<keyword evidence="3" id="KW-0547">Nucleotide-binding</keyword>
<dbReference type="EMBL" id="WAAD01025792">
    <property type="protein sequence ID" value="NWH50502.1"/>
    <property type="molecule type" value="Genomic_DNA"/>
</dbReference>
<evidence type="ECO:0000256" key="4">
    <source>
        <dbReference type="ARBA" id="ARBA00022840"/>
    </source>
</evidence>
<feature type="non-terminal residue" evidence="8">
    <location>
        <position position="1"/>
    </location>
</feature>
<keyword evidence="4" id="KW-0067">ATP-binding</keyword>
<protein>
    <recommendedName>
        <fullName evidence="1">valine--tRNA ligase</fullName>
        <ecNumber evidence="1">6.1.1.9</ecNumber>
    </recommendedName>
    <alternativeName>
        <fullName evidence="7">Valyl-tRNA synthetase</fullName>
    </alternativeName>
</protein>
<dbReference type="GO" id="GO:0004832">
    <property type="term" value="F:valine-tRNA ligase activity"/>
    <property type="evidence" value="ECO:0007669"/>
    <property type="project" value="UniProtKB-EC"/>
</dbReference>
<comment type="caution">
    <text evidence="8">The sequence shown here is derived from an EMBL/GenBank/DDBJ whole genome shotgun (WGS) entry which is preliminary data.</text>
</comment>
<dbReference type="GO" id="GO:0005829">
    <property type="term" value="C:cytosol"/>
    <property type="evidence" value="ECO:0007669"/>
    <property type="project" value="TreeGrafter"/>
</dbReference>
<gene>
    <name evidence="8" type="primary">Vars2_1</name>
    <name evidence="8" type="ORF">FREMAG_R14978</name>
</gene>
<reference evidence="8" key="1">
    <citation type="submission" date="2019-09" db="EMBL/GenBank/DDBJ databases">
        <title>Bird 10,000 Genomes (B10K) Project - Family phase.</title>
        <authorList>
            <person name="Zhang G."/>
        </authorList>
    </citation>
    <scope>NUCLEOTIDE SEQUENCE</scope>
    <source>
        <strain evidence="8">B10K-DU-002-48</strain>
        <tissue evidence="8">Muscle</tissue>
    </source>
</reference>
<dbReference type="AlphaFoldDB" id="A0A850WCU1"/>
<keyword evidence="9" id="KW-1185">Reference proteome</keyword>
<evidence type="ECO:0000256" key="2">
    <source>
        <dbReference type="ARBA" id="ARBA00022598"/>
    </source>
</evidence>
<name>A0A850WCU1_FREMA</name>
<accession>A0A850WCU1</accession>
<keyword evidence="2" id="KW-0436">Ligase</keyword>
<evidence type="ECO:0000256" key="6">
    <source>
        <dbReference type="ARBA" id="ARBA00023146"/>
    </source>
</evidence>
<evidence type="ECO:0000256" key="1">
    <source>
        <dbReference type="ARBA" id="ARBA00013169"/>
    </source>
</evidence>
<evidence type="ECO:0000256" key="3">
    <source>
        <dbReference type="ARBA" id="ARBA00022741"/>
    </source>
</evidence>
<dbReference type="GO" id="GO:0006438">
    <property type="term" value="P:valyl-tRNA aminoacylation"/>
    <property type="evidence" value="ECO:0007669"/>
    <property type="project" value="InterPro"/>
</dbReference>
<evidence type="ECO:0000313" key="9">
    <source>
        <dbReference type="Proteomes" id="UP000632118"/>
    </source>
</evidence>
<feature type="non-terminal residue" evidence="8">
    <location>
        <position position="107"/>
    </location>
</feature>
<organism evidence="8 9">
    <name type="scientific">Fregata magnificens</name>
    <name type="common">Magnificent frigatebird</name>
    <dbReference type="NCBI Taxonomy" id="37042"/>
    <lineage>
        <taxon>Eukaryota</taxon>
        <taxon>Metazoa</taxon>
        <taxon>Chordata</taxon>
        <taxon>Craniata</taxon>
        <taxon>Vertebrata</taxon>
        <taxon>Euteleostomi</taxon>
        <taxon>Archelosauria</taxon>
        <taxon>Archosauria</taxon>
        <taxon>Dinosauria</taxon>
        <taxon>Saurischia</taxon>
        <taxon>Theropoda</taxon>
        <taxon>Coelurosauria</taxon>
        <taxon>Aves</taxon>
        <taxon>Neognathae</taxon>
        <taxon>Neoaves</taxon>
        <taxon>Aequornithes</taxon>
        <taxon>Suliformes</taxon>
        <taxon>Fregatidae</taxon>
        <taxon>Fregata</taxon>
    </lineage>
</organism>
<dbReference type="InterPro" id="IPR002303">
    <property type="entry name" value="Valyl-tRNA_ligase"/>
</dbReference>
<evidence type="ECO:0000256" key="5">
    <source>
        <dbReference type="ARBA" id="ARBA00022917"/>
    </source>
</evidence>
<evidence type="ECO:0000313" key="8">
    <source>
        <dbReference type="EMBL" id="NWH50502.1"/>
    </source>
</evidence>